<keyword evidence="1" id="KW-0106">Calcium</keyword>
<dbReference type="PROSITE" id="PS50222">
    <property type="entry name" value="EF_HAND_2"/>
    <property type="match status" value="1"/>
</dbReference>
<dbReference type="CDD" id="cd00051">
    <property type="entry name" value="EFh"/>
    <property type="match status" value="1"/>
</dbReference>
<comment type="caution">
    <text evidence="3">The sequence shown here is derived from an EMBL/GenBank/DDBJ whole genome shotgun (WGS) entry which is preliminary data.</text>
</comment>
<evidence type="ECO:0000259" key="2">
    <source>
        <dbReference type="PROSITE" id="PS50222"/>
    </source>
</evidence>
<dbReference type="InterPro" id="IPR018247">
    <property type="entry name" value="EF_Hand_1_Ca_BS"/>
</dbReference>
<keyword evidence="4" id="KW-1185">Reference proteome</keyword>
<gene>
    <name evidence="3" type="ORF">TCAL_01381</name>
</gene>
<dbReference type="Gene3D" id="1.10.238.10">
    <property type="entry name" value="EF-hand"/>
    <property type="match status" value="2"/>
</dbReference>
<dbReference type="OrthoDB" id="26525at2759"/>
<sequence>MSAQEVSILVQSIARKQPSFSKKEEILLSQLFELADRTKSRHVEPMEVKQISESFKQKGLNVSENDVNQVILLADKAKDRRITIPAVIDVPQHDEEELKVKAELAIKAYDRNRDGMVSKYEMAVVSGKKLSKEQIDRCFEINDKDGDGYLNSQEMADMLRRRKETLTKKASKDRSQP</sequence>
<name>A0A553NST3_TIGCA</name>
<dbReference type="GO" id="GO:0005509">
    <property type="term" value="F:calcium ion binding"/>
    <property type="evidence" value="ECO:0007669"/>
    <property type="project" value="InterPro"/>
</dbReference>
<evidence type="ECO:0000256" key="1">
    <source>
        <dbReference type="ARBA" id="ARBA00022837"/>
    </source>
</evidence>
<evidence type="ECO:0000313" key="3">
    <source>
        <dbReference type="EMBL" id="TRY68487.1"/>
    </source>
</evidence>
<dbReference type="InterPro" id="IPR011992">
    <property type="entry name" value="EF-hand-dom_pair"/>
</dbReference>
<dbReference type="AlphaFoldDB" id="A0A553NST3"/>
<feature type="domain" description="EF-hand" evidence="2">
    <location>
        <begin position="130"/>
        <end position="165"/>
    </location>
</feature>
<protein>
    <recommendedName>
        <fullName evidence="2">EF-hand domain-containing protein</fullName>
    </recommendedName>
</protein>
<dbReference type="Proteomes" id="UP000318571">
    <property type="component" value="Chromosome 1"/>
</dbReference>
<organism evidence="3 4">
    <name type="scientific">Tigriopus californicus</name>
    <name type="common">Marine copepod</name>
    <dbReference type="NCBI Taxonomy" id="6832"/>
    <lineage>
        <taxon>Eukaryota</taxon>
        <taxon>Metazoa</taxon>
        <taxon>Ecdysozoa</taxon>
        <taxon>Arthropoda</taxon>
        <taxon>Crustacea</taxon>
        <taxon>Multicrustacea</taxon>
        <taxon>Hexanauplia</taxon>
        <taxon>Copepoda</taxon>
        <taxon>Harpacticoida</taxon>
        <taxon>Harpacticidae</taxon>
        <taxon>Tigriopus</taxon>
    </lineage>
</organism>
<reference evidence="3 4" key="1">
    <citation type="journal article" date="2018" name="Nat. Ecol. Evol.">
        <title>Genomic signatures of mitonuclear coevolution across populations of Tigriopus californicus.</title>
        <authorList>
            <person name="Barreto F.S."/>
            <person name="Watson E.T."/>
            <person name="Lima T.G."/>
            <person name="Willett C.S."/>
            <person name="Edmands S."/>
            <person name="Li W."/>
            <person name="Burton R.S."/>
        </authorList>
    </citation>
    <scope>NUCLEOTIDE SEQUENCE [LARGE SCALE GENOMIC DNA]</scope>
    <source>
        <strain evidence="3 4">San Diego</strain>
    </source>
</reference>
<dbReference type="SMART" id="SM00054">
    <property type="entry name" value="EFh"/>
    <property type="match status" value="3"/>
</dbReference>
<dbReference type="PROSITE" id="PS00018">
    <property type="entry name" value="EF_HAND_1"/>
    <property type="match status" value="1"/>
</dbReference>
<dbReference type="Pfam" id="PF13499">
    <property type="entry name" value="EF-hand_7"/>
    <property type="match status" value="1"/>
</dbReference>
<proteinExistence type="predicted"/>
<dbReference type="InterPro" id="IPR002048">
    <property type="entry name" value="EF_hand_dom"/>
</dbReference>
<accession>A0A553NST3</accession>
<evidence type="ECO:0000313" key="4">
    <source>
        <dbReference type="Proteomes" id="UP000318571"/>
    </source>
</evidence>
<dbReference type="SUPFAM" id="SSF47473">
    <property type="entry name" value="EF-hand"/>
    <property type="match status" value="1"/>
</dbReference>
<dbReference type="EMBL" id="VCGU01000010">
    <property type="protein sequence ID" value="TRY68487.1"/>
    <property type="molecule type" value="Genomic_DNA"/>
</dbReference>